<sequence>MRLPRKPLCLFLIALYGLFSLYAAYHVFFGRRRGAPAASSRGLRKGAAPARERRGRDQSTLRSEEWNPWEVDEKNEQRHRFKTSLQILNKPTKGKTDFRVQIWGKAAIGLYLWEHIFEGSLDPADVTAQWREGNTIVGRTHYSFITGPGVVPGYFSVDVNNVVLILNGREKAKVFYATQWLLYAQNLVQTQQLQHLAVVLLGSEQCSNEWISRFLRRNGGSVELLFLVYDSPWVNDVDVFQWPLGVATSQFVGKLFPVIINPSCVRGGYNIQSGAHCPFGFRSVILCSGLPLSYRNFPVVEASWSMLHNERPYLCNFLGTVYENSSRQALMNILKQDGNDKLCWVSAREQWQPQETNKSLKSYQDALLQSDLTLCPAGVNTECYRIYEACSYGSVPVVEDVMTAGSCGNTSVHHSAPLQLLKSMDAPFIFIKSWKELPAILEKEKTVILQEKIQRRKMLLHWYQNFKTELKMRFTNILESSFLMNNKG</sequence>
<dbReference type="GO" id="GO:0035269">
    <property type="term" value="P:protein O-linked glycosylation via mannose"/>
    <property type="evidence" value="ECO:0007669"/>
    <property type="project" value="Ensembl"/>
</dbReference>
<feature type="compositionally biased region" description="Basic and acidic residues" evidence="1">
    <location>
        <begin position="50"/>
        <end position="65"/>
    </location>
</feature>
<dbReference type="Pfam" id="PF24786">
    <property type="entry name" value="RXYLT1_N"/>
    <property type="match status" value="1"/>
</dbReference>
<dbReference type="GO" id="GO:0120053">
    <property type="term" value="F:ribitol beta-1,4-xylosyltransferase activity"/>
    <property type="evidence" value="ECO:0007669"/>
    <property type="project" value="Ensembl"/>
</dbReference>
<dbReference type="CTD" id="10329"/>
<evidence type="ECO:0000256" key="1">
    <source>
        <dbReference type="SAM" id="MobiDB-lite"/>
    </source>
</evidence>
<reference evidence="4 5" key="1">
    <citation type="journal article" date="2020" name="Nat. Commun.">
        <title>Donkey genomes provide new insights into domestication and selection for coat color.</title>
        <authorList>
            <person name="Wang"/>
            <person name="C."/>
            <person name="Li"/>
            <person name="H."/>
            <person name="Guo"/>
            <person name="Y."/>
            <person name="Huang"/>
            <person name="J."/>
            <person name="Sun"/>
            <person name="Y."/>
            <person name="Min"/>
            <person name="J."/>
            <person name="Wang"/>
            <person name="J."/>
            <person name="Fang"/>
            <person name="X."/>
            <person name="Zhao"/>
            <person name="Z."/>
            <person name="Wang"/>
            <person name="S."/>
            <person name="Zhang"/>
            <person name="Y."/>
            <person name="Liu"/>
            <person name="Q."/>
            <person name="Jiang"/>
            <person name="Q."/>
            <person name="Wang"/>
            <person name="X."/>
            <person name="Guo"/>
            <person name="Y."/>
            <person name="Yang"/>
            <person name="C."/>
            <person name="Wang"/>
            <person name="Y."/>
            <person name="Tian"/>
            <person name="F."/>
            <person name="Zhuang"/>
            <person name="G."/>
            <person name="Fan"/>
            <person name="Y."/>
            <person name="Gao"/>
            <person name="Q."/>
            <person name="Li"/>
            <person name="Y."/>
            <person name="Ju"/>
            <person name="Z."/>
            <person name="Li"/>
            <person name="J."/>
            <person name="Li"/>
            <person name="R."/>
            <person name="Hou"/>
            <person name="M."/>
            <person name="Yang"/>
            <person name="G."/>
            <person name="Liu"/>
            <person name="G."/>
            <person name="Liu"/>
            <person name="W."/>
            <person name="Guo"/>
            <person name="J."/>
            <person name="Pan"/>
            <person name="S."/>
            <person name="Fan"/>
            <person name="G."/>
            <person name="Zhang"/>
            <person name="W."/>
            <person name="Zhang"/>
            <person name="R."/>
            <person name="Yu"/>
            <person name="J."/>
            <person name="Zhang"/>
            <person name="X."/>
            <person name="Yin"/>
            <person name="Q."/>
            <person name="Ji"/>
            <person name="C."/>
            <person name="Jin"/>
            <person name="Y."/>
            <person name="Yue"/>
            <person name="G."/>
            <person name="Liu"/>
            <person name="M."/>
            <person name="Xu"/>
            <person name="J."/>
            <person name="Liu"/>
            <person name="S."/>
            <person name="Jordana"/>
            <person name="J."/>
            <person name="Noce"/>
            <person name="A."/>
            <person name="Amills"/>
            <person name="M."/>
            <person name="Wu"/>
            <person name="D.D."/>
            <person name="Li"/>
            <person name="S."/>
            <person name="Zhou"/>
            <person name="X. and Zhong"/>
            <person name="J."/>
        </authorList>
    </citation>
    <scope>NUCLEOTIDE SEQUENCE [LARGE SCALE GENOMIC DNA]</scope>
</reference>
<reference evidence="4" key="2">
    <citation type="submission" date="2025-08" db="UniProtKB">
        <authorList>
            <consortium name="Ensembl"/>
        </authorList>
    </citation>
    <scope>IDENTIFICATION</scope>
</reference>
<feature type="region of interest" description="Disordered" evidence="1">
    <location>
        <begin position="37"/>
        <end position="65"/>
    </location>
</feature>
<name>A0A9L0JZJ3_EQUAS</name>
<organism evidence="4 5">
    <name type="scientific">Equus asinus</name>
    <name type="common">Donkey</name>
    <name type="synonym">Equus africanus asinus</name>
    <dbReference type="NCBI Taxonomy" id="9793"/>
    <lineage>
        <taxon>Eukaryota</taxon>
        <taxon>Metazoa</taxon>
        <taxon>Chordata</taxon>
        <taxon>Craniata</taxon>
        <taxon>Vertebrata</taxon>
        <taxon>Euteleostomi</taxon>
        <taxon>Mammalia</taxon>
        <taxon>Eutheria</taxon>
        <taxon>Laurasiatheria</taxon>
        <taxon>Perissodactyla</taxon>
        <taxon>Equidae</taxon>
        <taxon>Equus</taxon>
    </lineage>
</organism>
<dbReference type="GO" id="GO:0005794">
    <property type="term" value="C:Golgi apparatus"/>
    <property type="evidence" value="ECO:0007669"/>
    <property type="project" value="Ensembl"/>
</dbReference>
<dbReference type="InterPro" id="IPR057539">
    <property type="entry name" value="RXYLT1_N"/>
</dbReference>
<dbReference type="GeneID" id="106843751"/>
<gene>
    <name evidence="4" type="primary">RXYLT1</name>
</gene>
<keyword evidence="5" id="KW-1185">Reference proteome</keyword>
<dbReference type="PANTHER" id="PTHR15576:SF1">
    <property type="entry name" value="RIBITOL-5-PHOSPHATE XYLOSYLTRANSFERASE 1"/>
    <property type="match status" value="1"/>
</dbReference>
<reference evidence="4" key="3">
    <citation type="submission" date="2025-09" db="UniProtKB">
        <authorList>
            <consortium name="Ensembl"/>
        </authorList>
    </citation>
    <scope>IDENTIFICATION</scope>
</reference>
<feature type="domain" description="RXYLT1 C-terminal" evidence="2">
    <location>
        <begin position="294"/>
        <end position="483"/>
    </location>
</feature>
<evidence type="ECO:0000259" key="3">
    <source>
        <dbReference type="Pfam" id="PF24786"/>
    </source>
</evidence>
<evidence type="ECO:0000313" key="4">
    <source>
        <dbReference type="Ensembl" id="ENSEASP00005058696.1"/>
    </source>
</evidence>
<dbReference type="RefSeq" id="XP_070350273.1">
    <property type="nucleotide sequence ID" value="XM_070494172.1"/>
</dbReference>
<dbReference type="Pfam" id="PF24785">
    <property type="entry name" value="RXYLT1_C"/>
    <property type="match status" value="1"/>
</dbReference>
<dbReference type="GO" id="GO:0005654">
    <property type="term" value="C:nucleoplasm"/>
    <property type="evidence" value="ECO:0007669"/>
    <property type="project" value="Ensembl"/>
</dbReference>
<protein>
    <submittedName>
        <fullName evidence="4">Ribitol xylosyltransferase 1</fullName>
    </submittedName>
</protein>
<accession>A0A9L0JZJ3</accession>
<proteinExistence type="predicted"/>
<evidence type="ECO:0000259" key="2">
    <source>
        <dbReference type="Pfam" id="PF24785"/>
    </source>
</evidence>
<dbReference type="CDD" id="cd21099">
    <property type="entry name" value="RXYLT1-like"/>
    <property type="match status" value="1"/>
</dbReference>
<dbReference type="InterPro" id="IPR055286">
    <property type="entry name" value="RXYLT1-like"/>
</dbReference>
<feature type="domain" description="RXYLT1 N-terminal" evidence="3">
    <location>
        <begin position="100"/>
        <end position="243"/>
    </location>
</feature>
<dbReference type="InterPro" id="IPR057538">
    <property type="entry name" value="RXYLT1_C"/>
</dbReference>
<dbReference type="AlphaFoldDB" id="A0A9L0JZJ3"/>
<dbReference type="Proteomes" id="UP000694387">
    <property type="component" value="Chromosome 22"/>
</dbReference>
<dbReference type="PANTHER" id="PTHR15576">
    <property type="entry name" value="RIBITOL-5-PHOSPHATE XYLOSYLTRANSFERASE 1"/>
    <property type="match status" value="1"/>
</dbReference>
<evidence type="ECO:0000313" key="5">
    <source>
        <dbReference type="Proteomes" id="UP000694387"/>
    </source>
</evidence>
<dbReference type="Ensembl" id="ENSEAST00005080189.1">
    <property type="protein sequence ID" value="ENSEASP00005058696.1"/>
    <property type="gene ID" value="ENSEASG00005007523.2"/>
</dbReference>
<dbReference type="GeneTree" id="ENSGT00390000003526"/>